<reference evidence="1" key="2">
    <citation type="submission" date="2020-08" db="EMBL/GenBank/DDBJ databases">
        <title>Plant Genome Project.</title>
        <authorList>
            <person name="Zhang R.-G."/>
        </authorList>
    </citation>
    <scope>NUCLEOTIDE SEQUENCE</scope>
    <source>
        <strain evidence="1">Huo1</strain>
        <tissue evidence="1">Leaf</tissue>
    </source>
</reference>
<keyword evidence="2" id="KW-1185">Reference proteome</keyword>
<accession>A0A8X8X9E1</accession>
<reference evidence="1" key="1">
    <citation type="submission" date="2018-01" db="EMBL/GenBank/DDBJ databases">
        <authorList>
            <person name="Mao J.F."/>
        </authorList>
    </citation>
    <scope>NUCLEOTIDE SEQUENCE</scope>
    <source>
        <strain evidence="1">Huo1</strain>
        <tissue evidence="1">Leaf</tissue>
    </source>
</reference>
<sequence length="115" mass="12885">MMELRVYTSSLPISNPLFSLYVSLSPIPGATTSIVQPPRPTASELRKKHHSAEWIFDLVEMEKLSDYTWNEAYNVVELADGGAEQIRGTDSQQFLATSRADVVQATYDLNMMMSP</sequence>
<evidence type="ECO:0000313" key="2">
    <source>
        <dbReference type="Proteomes" id="UP000298416"/>
    </source>
</evidence>
<dbReference type="AlphaFoldDB" id="A0A8X8X9E1"/>
<dbReference type="EMBL" id="PNBA02000011">
    <property type="protein sequence ID" value="KAG6408772.1"/>
    <property type="molecule type" value="Genomic_DNA"/>
</dbReference>
<name>A0A8X8X9E1_SALSN</name>
<dbReference type="Proteomes" id="UP000298416">
    <property type="component" value="Unassembled WGS sequence"/>
</dbReference>
<proteinExistence type="predicted"/>
<evidence type="ECO:0000313" key="1">
    <source>
        <dbReference type="EMBL" id="KAG6408772.1"/>
    </source>
</evidence>
<organism evidence="1">
    <name type="scientific">Salvia splendens</name>
    <name type="common">Scarlet sage</name>
    <dbReference type="NCBI Taxonomy" id="180675"/>
    <lineage>
        <taxon>Eukaryota</taxon>
        <taxon>Viridiplantae</taxon>
        <taxon>Streptophyta</taxon>
        <taxon>Embryophyta</taxon>
        <taxon>Tracheophyta</taxon>
        <taxon>Spermatophyta</taxon>
        <taxon>Magnoliopsida</taxon>
        <taxon>eudicotyledons</taxon>
        <taxon>Gunneridae</taxon>
        <taxon>Pentapetalae</taxon>
        <taxon>asterids</taxon>
        <taxon>lamiids</taxon>
        <taxon>Lamiales</taxon>
        <taxon>Lamiaceae</taxon>
        <taxon>Nepetoideae</taxon>
        <taxon>Mentheae</taxon>
        <taxon>Salviinae</taxon>
        <taxon>Salvia</taxon>
        <taxon>Salvia subgen. Calosphace</taxon>
        <taxon>core Calosphace</taxon>
    </lineage>
</organism>
<gene>
    <name evidence="1" type="ORF">SASPL_131795</name>
</gene>
<protein>
    <submittedName>
        <fullName evidence="1">Uncharacterized protein</fullName>
    </submittedName>
</protein>
<comment type="caution">
    <text evidence="1">The sequence shown here is derived from an EMBL/GenBank/DDBJ whole genome shotgun (WGS) entry which is preliminary data.</text>
</comment>